<feature type="region of interest" description="Disordered" evidence="10">
    <location>
        <begin position="297"/>
        <end position="353"/>
    </location>
</feature>
<evidence type="ECO:0000256" key="8">
    <source>
        <dbReference type="ARBA" id="ARBA00022989"/>
    </source>
</evidence>
<name>A0A0G4FM30_VITBC</name>
<feature type="transmembrane region" description="Helical" evidence="11">
    <location>
        <begin position="405"/>
        <end position="423"/>
    </location>
</feature>
<evidence type="ECO:0000313" key="13">
    <source>
        <dbReference type="Proteomes" id="UP000041254"/>
    </source>
</evidence>
<accession>A0A0G4FM30</accession>
<feature type="transmembrane region" description="Helical" evidence="11">
    <location>
        <begin position="194"/>
        <end position="215"/>
    </location>
</feature>
<dbReference type="PANTHER" id="PTHR13205">
    <property type="entry name" value="TRANSMEMBRANE PROTEIN 15-RELATED"/>
    <property type="match status" value="1"/>
</dbReference>
<dbReference type="EMBL" id="CDMY01000463">
    <property type="protein sequence ID" value="CEM15009.1"/>
    <property type="molecule type" value="Genomic_DNA"/>
</dbReference>
<dbReference type="AlphaFoldDB" id="A0A0G4FM30"/>
<feature type="transmembrane region" description="Helical" evidence="11">
    <location>
        <begin position="275"/>
        <end position="293"/>
    </location>
</feature>
<dbReference type="STRING" id="1169540.A0A0G4FM30"/>
<reference evidence="12 13" key="1">
    <citation type="submission" date="2014-11" db="EMBL/GenBank/DDBJ databases">
        <authorList>
            <person name="Zhu J."/>
            <person name="Qi W."/>
            <person name="Song R."/>
        </authorList>
    </citation>
    <scope>NUCLEOTIDE SEQUENCE [LARGE SCALE GENOMIC DNA]</scope>
</reference>
<evidence type="ECO:0000256" key="11">
    <source>
        <dbReference type="SAM" id="Phobius"/>
    </source>
</evidence>
<gene>
    <name evidence="12" type="ORF">Vbra_9328</name>
</gene>
<evidence type="ECO:0000256" key="7">
    <source>
        <dbReference type="ARBA" id="ARBA00022824"/>
    </source>
</evidence>
<dbReference type="InParanoid" id="A0A0G4FM30"/>
<evidence type="ECO:0000256" key="1">
    <source>
        <dbReference type="ARBA" id="ARBA00004477"/>
    </source>
</evidence>
<dbReference type="Proteomes" id="UP000041254">
    <property type="component" value="Unassembled WGS sequence"/>
</dbReference>
<proteinExistence type="inferred from homology"/>
<evidence type="ECO:0000256" key="5">
    <source>
        <dbReference type="ARBA" id="ARBA00022692"/>
    </source>
</evidence>
<keyword evidence="6" id="KW-0418">Kinase</keyword>
<feature type="transmembrane region" description="Helical" evidence="11">
    <location>
        <begin position="544"/>
        <end position="563"/>
    </location>
</feature>
<evidence type="ECO:0000256" key="6">
    <source>
        <dbReference type="ARBA" id="ARBA00022777"/>
    </source>
</evidence>
<evidence type="ECO:0000313" key="12">
    <source>
        <dbReference type="EMBL" id="CEM15009.1"/>
    </source>
</evidence>
<evidence type="ECO:0000256" key="9">
    <source>
        <dbReference type="ARBA" id="ARBA00023136"/>
    </source>
</evidence>
<dbReference type="PANTHER" id="PTHR13205:SF15">
    <property type="entry name" value="DOLICHOL KINASE"/>
    <property type="match status" value="1"/>
</dbReference>
<evidence type="ECO:0000256" key="2">
    <source>
        <dbReference type="ARBA" id="ARBA00010794"/>
    </source>
</evidence>
<keyword evidence="7" id="KW-0256">Endoplasmic reticulum</keyword>
<keyword evidence="9 11" id="KW-0472">Membrane</keyword>
<keyword evidence="8 11" id="KW-1133">Transmembrane helix</keyword>
<protein>
    <recommendedName>
        <fullName evidence="3">dolichol kinase</fullName>
        <ecNumber evidence="3">2.7.1.108</ecNumber>
    </recommendedName>
</protein>
<evidence type="ECO:0000256" key="10">
    <source>
        <dbReference type="SAM" id="MobiDB-lite"/>
    </source>
</evidence>
<dbReference type="OrthoDB" id="449546at2759"/>
<feature type="transmembrane region" description="Helical" evidence="11">
    <location>
        <begin position="222"/>
        <end position="243"/>
    </location>
</feature>
<keyword evidence="5 11" id="KW-0812">Transmembrane</keyword>
<feature type="transmembrane region" description="Helical" evidence="11">
    <location>
        <begin position="165"/>
        <end position="188"/>
    </location>
</feature>
<keyword evidence="13" id="KW-1185">Reference proteome</keyword>
<dbReference type="InterPro" id="IPR032974">
    <property type="entry name" value="Polypren_kinase"/>
</dbReference>
<dbReference type="EC" id="2.7.1.108" evidence="3"/>
<feature type="transmembrane region" description="Helical" evidence="11">
    <location>
        <begin position="512"/>
        <end position="532"/>
    </location>
</feature>
<feature type="compositionally biased region" description="Basic and acidic residues" evidence="10">
    <location>
        <begin position="315"/>
        <end position="333"/>
    </location>
</feature>
<feature type="transmembrane region" description="Helical" evidence="11">
    <location>
        <begin position="133"/>
        <end position="153"/>
    </location>
</feature>
<dbReference type="GO" id="GO:0043048">
    <property type="term" value="P:dolichyl monophosphate biosynthetic process"/>
    <property type="evidence" value="ECO:0007669"/>
    <property type="project" value="TreeGrafter"/>
</dbReference>
<feature type="compositionally biased region" description="Polar residues" evidence="10">
    <location>
        <begin position="337"/>
        <end position="353"/>
    </location>
</feature>
<dbReference type="VEuPathDB" id="CryptoDB:Vbra_9328"/>
<sequence>MLAREYRLAILMTSIAAVATQVKRRKTDGQQGEDPKARSVFYEERQTPHGSVAFAVIALPTLIASSPLQSLRRGVYRSAVICCLLGSVQALIDRTVGHLMGVTAHAIELIVLTGIPKLIHLFTAPEDVGANDYLSWFPLCFFVLHKLLTYACFRLSPRCYTFVEGCLVSGCGALVGAAAIVGATKGFIGWAPPTTFSAVMVLVIGSWIALATLVYRTIPPKYRAAGGLAGLLVAMGVFMGWGLRFPAHWRRFAADPPFMWLLRAVFEHPTRRWLTLYWLTCLAVGVPTIHFIARMIPTSPPTPTHTQTEPTAQNKPDRDRDRDRKRGRERGGEDDGTQVQSETGSASTVGTSPSAQCVEDMAVDNAAHNGLRELRRDNGAVSVSAAVGGRDESGDGDRGRRRLVILRKLFHVLAAVLFLPPIQMKEVEFLGLALFVAFILFLVVETCRATEVIGIGPILQQFVDRYLDDRDSNGLVLTHIYLLTGCAMPIWLEAIASEAGASPSALRASLGILTVAVGDAAAAVIGVTVGRIRWWGSIKSVEGTLAFALVGSIVAVTSGLATIQNTAELHLLRVCLLLTAVVETFTADVDNVILPVFICCIYNSFRPMLAALPDTILHPATPGHLTE</sequence>
<feature type="transmembrane region" description="Helical" evidence="11">
    <location>
        <begin position="429"/>
        <end position="453"/>
    </location>
</feature>
<evidence type="ECO:0000256" key="4">
    <source>
        <dbReference type="ARBA" id="ARBA00022679"/>
    </source>
</evidence>
<dbReference type="GO" id="GO:0004168">
    <property type="term" value="F:dolichol kinase activity"/>
    <property type="evidence" value="ECO:0007669"/>
    <property type="project" value="UniProtKB-EC"/>
</dbReference>
<comment type="similarity">
    <text evidence="2">Belongs to the polyprenol kinase family.</text>
</comment>
<dbReference type="GO" id="GO:0005789">
    <property type="term" value="C:endoplasmic reticulum membrane"/>
    <property type="evidence" value="ECO:0007669"/>
    <property type="project" value="UniProtKB-SubCell"/>
</dbReference>
<evidence type="ECO:0000256" key="3">
    <source>
        <dbReference type="ARBA" id="ARBA00012132"/>
    </source>
</evidence>
<feature type="transmembrane region" description="Helical" evidence="11">
    <location>
        <begin position="474"/>
        <end position="492"/>
    </location>
</feature>
<organism evidence="12 13">
    <name type="scientific">Vitrella brassicaformis (strain CCMP3155)</name>
    <dbReference type="NCBI Taxonomy" id="1169540"/>
    <lineage>
        <taxon>Eukaryota</taxon>
        <taxon>Sar</taxon>
        <taxon>Alveolata</taxon>
        <taxon>Colpodellida</taxon>
        <taxon>Vitrellaceae</taxon>
        <taxon>Vitrella</taxon>
    </lineage>
</organism>
<comment type="subcellular location">
    <subcellularLocation>
        <location evidence="1">Endoplasmic reticulum membrane</location>
        <topology evidence="1">Multi-pass membrane protein</topology>
    </subcellularLocation>
</comment>
<keyword evidence="4" id="KW-0808">Transferase</keyword>